<organism evidence="1 2">
    <name type="scientific">Phialemonium thermophilum</name>
    <dbReference type="NCBI Taxonomy" id="223376"/>
    <lineage>
        <taxon>Eukaryota</taxon>
        <taxon>Fungi</taxon>
        <taxon>Dikarya</taxon>
        <taxon>Ascomycota</taxon>
        <taxon>Pezizomycotina</taxon>
        <taxon>Sordariomycetes</taxon>
        <taxon>Sordariomycetidae</taxon>
        <taxon>Cephalothecales</taxon>
        <taxon>Cephalothecaceae</taxon>
        <taxon>Phialemonium</taxon>
    </lineage>
</organism>
<reference evidence="1 2" key="1">
    <citation type="journal article" date="2024" name="Commun. Biol.">
        <title>Comparative genomic analysis of thermophilic fungi reveals convergent evolutionary adaptations and gene losses.</title>
        <authorList>
            <person name="Steindorff A.S."/>
            <person name="Aguilar-Pontes M.V."/>
            <person name="Robinson A.J."/>
            <person name="Andreopoulos B."/>
            <person name="LaButti K."/>
            <person name="Kuo A."/>
            <person name="Mondo S."/>
            <person name="Riley R."/>
            <person name="Otillar R."/>
            <person name="Haridas S."/>
            <person name="Lipzen A."/>
            <person name="Grimwood J."/>
            <person name="Schmutz J."/>
            <person name="Clum A."/>
            <person name="Reid I.D."/>
            <person name="Moisan M.C."/>
            <person name="Butler G."/>
            <person name="Nguyen T.T.M."/>
            <person name="Dewar K."/>
            <person name="Conant G."/>
            <person name="Drula E."/>
            <person name="Henrissat B."/>
            <person name="Hansel C."/>
            <person name="Singer S."/>
            <person name="Hutchinson M.I."/>
            <person name="de Vries R.P."/>
            <person name="Natvig D.O."/>
            <person name="Powell A.J."/>
            <person name="Tsang A."/>
            <person name="Grigoriev I.V."/>
        </authorList>
    </citation>
    <scope>NUCLEOTIDE SEQUENCE [LARGE SCALE GENOMIC DNA]</scope>
    <source>
        <strain evidence="1 2">ATCC 24622</strain>
    </source>
</reference>
<protein>
    <recommendedName>
        <fullName evidence="3">BNR repeat-containing family member</fullName>
    </recommendedName>
</protein>
<dbReference type="SUPFAM" id="SSF50939">
    <property type="entry name" value="Sialidases"/>
    <property type="match status" value="1"/>
</dbReference>
<accession>A0ABR3VVX7</accession>
<evidence type="ECO:0000313" key="2">
    <source>
        <dbReference type="Proteomes" id="UP001586593"/>
    </source>
</evidence>
<dbReference type="EMBL" id="JAZHXJ010001042">
    <property type="protein sequence ID" value="KAL1846321.1"/>
    <property type="molecule type" value="Genomic_DNA"/>
</dbReference>
<sequence>MQLSDPRVTVLGPDPPGRACILNGNAFQQDAITTFRGWQYAAFYSGGVGRDDVTRVEDSSPRGGGSVPPAYVHLARRKLPGGAWEVLVFGDYPQTVDDGHNTVQMGVCPGDGTVHLAYDHHCDRLRFRHSVRGLALTPERFAWTPDLFTPTLDHLPGLPSDHKPFGYVTYPRFGPLRDGRGSLFCTFRDGKAGLGNDHLYVYEAATGRYSYVGAHLTGVRSSPYVHGLDSGGRCHDDGDDKEGGRRRLHVTWVYRAFVEYEGWDDPLDTKHKQQAGPNGAENNHDLCYAYSDDGGRTWRNGAGEVVAADLDKGGSVRNDSPGIVAVEIPKGRGLTNQEAQAVDGDGGVHVLNRDDLDGELRWKHYYRSPDTGIWSSRALTSLPPTRRGQLAVTRQGDLLVVLPDPAAEGIRIVRASRASRYASYEEVWSGRRGDGGGLSGEPLVDKLRLLEDDVLSVFVRAQAVGQPGTWDVVVMDFQV</sequence>
<evidence type="ECO:0000313" key="1">
    <source>
        <dbReference type="EMBL" id="KAL1846321.1"/>
    </source>
</evidence>
<comment type="caution">
    <text evidence="1">The sequence shown here is derived from an EMBL/GenBank/DDBJ whole genome shotgun (WGS) entry which is preliminary data.</text>
</comment>
<dbReference type="Pfam" id="PF15892">
    <property type="entry name" value="BNR_4"/>
    <property type="match status" value="1"/>
</dbReference>
<keyword evidence="2" id="KW-1185">Reference proteome</keyword>
<evidence type="ECO:0008006" key="3">
    <source>
        <dbReference type="Google" id="ProtNLM"/>
    </source>
</evidence>
<gene>
    <name evidence="1" type="ORF">VTK73DRAFT_314</name>
</gene>
<name>A0ABR3VVX7_9PEZI</name>
<dbReference type="InterPro" id="IPR036278">
    <property type="entry name" value="Sialidase_sf"/>
</dbReference>
<dbReference type="Proteomes" id="UP001586593">
    <property type="component" value="Unassembled WGS sequence"/>
</dbReference>
<proteinExistence type="predicted"/>